<evidence type="ECO:0000313" key="3">
    <source>
        <dbReference type="EMBL" id="KKM89569.1"/>
    </source>
</evidence>
<comment type="similarity">
    <text evidence="1">Belongs to the AHA1 family.</text>
</comment>
<evidence type="ECO:0000259" key="2">
    <source>
        <dbReference type="Pfam" id="PF08327"/>
    </source>
</evidence>
<protein>
    <recommendedName>
        <fullName evidence="2">Activator of Hsp90 ATPase homologue 1/2-like C-terminal domain-containing protein</fullName>
    </recommendedName>
</protein>
<dbReference type="InterPro" id="IPR023393">
    <property type="entry name" value="START-like_dom_sf"/>
</dbReference>
<feature type="domain" description="Activator of Hsp90 ATPase homologue 1/2-like C-terminal" evidence="2">
    <location>
        <begin position="17"/>
        <end position="147"/>
    </location>
</feature>
<evidence type="ECO:0000256" key="1">
    <source>
        <dbReference type="ARBA" id="ARBA00006817"/>
    </source>
</evidence>
<sequence>MIEAELEELVLVRTISASSKAIFRAWTEPKLMQQWLAPDPNVITSVINNPERNGEIKIEIQSPDGTQHFINGTYQVVTPYSYIAKYWQYSGPIDVIRDIETLLEIRLTEIGASKTVLTLTQSRMKTKLACDAYKADWPNCLDKLENIFLH</sequence>
<gene>
    <name evidence="3" type="ORF">LCGC14_1247370</name>
</gene>
<dbReference type="SUPFAM" id="SSF55961">
    <property type="entry name" value="Bet v1-like"/>
    <property type="match status" value="1"/>
</dbReference>
<dbReference type="AlphaFoldDB" id="A0A0F9L423"/>
<reference evidence="3" key="1">
    <citation type="journal article" date="2015" name="Nature">
        <title>Complex archaea that bridge the gap between prokaryotes and eukaryotes.</title>
        <authorList>
            <person name="Spang A."/>
            <person name="Saw J.H."/>
            <person name="Jorgensen S.L."/>
            <person name="Zaremba-Niedzwiedzka K."/>
            <person name="Martijn J."/>
            <person name="Lind A.E."/>
            <person name="van Eijk R."/>
            <person name="Schleper C."/>
            <person name="Guy L."/>
            <person name="Ettema T.J."/>
        </authorList>
    </citation>
    <scope>NUCLEOTIDE SEQUENCE</scope>
</reference>
<dbReference type="InterPro" id="IPR013538">
    <property type="entry name" value="ASHA1/2-like_C"/>
</dbReference>
<accession>A0A0F9L423</accession>
<dbReference type="EMBL" id="LAZR01006799">
    <property type="protein sequence ID" value="KKM89569.1"/>
    <property type="molecule type" value="Genomic_DNA"/>
</dbReference>
<comment type="caution">
    <text evidence="3">The sequence shown here is derived from an EMBL/GenBank/DDBJ whole genome shotgun (WGS) entry which is preliminary data.</text>
</comment>
<dbReference type="Gene3D" id="3.30.530.20">
    <property type="match status" value="1"/>
</dbReference>
<dbReference type="Pfam" id="PF08327">
    <property type="entry name" value="AHSA1"/>
    <property type="match status" value="1"/>
</dbReference>
<organism evidence="3">
    <name type="scientific">marine sediment metagenome</name>
    <dbReference type="NCBI Taxonomy" id="412755"/>
    <lineage>
        <taxon>unclassified sequences</taxon>
        <taxon>metagenomes</taxon>
        <taxon>ecological metagenomes</taxon>
    </lineage>
</organism>
<name>A0A0F9L423_9ZZZZ</name>
<dbReference type="CDD" id="cd07814">
    <property type="entry name" value="SRPBCC_CalC_Aha1-like"/>
    <property type="match status" value="1"/>
</dbReference>
<proteinExistence type="inferred from homology"/>